<comment type="subcellular location">
    <subcellularLocation>
        <location evidence="1">Cytoplasm</location>
        <location evidence="1">Myofibril</location>
    </subcellularLocation>
</comment>
<feature type="compositionally biased region" description="Polar residues" evidence="7">
    <location>
        <begin position="2005"/>
        <end position="2047"/>
    </location>
</feature>
<dbReference type="FunFam" id="2.60.40.10:FF:000345">
    <property type="entry name" value="Muscle M-line assembly protein unc-89"/>
    <property type="match status" value="1"/>
</dbReference>
<feature type="domain" description="Ig-like" evidence="8">
    <location>
        <begin position="227"/>
        <end position="316"/>
    </location>
</feature>
<dbReference type="FunFam" id="2.60.40.10:FF:000425">
    <property type="entry name" value="Myosin light chain kinase"/>
    <property type="match status" value="4"/>
</dbReference>
<feature type="domain" description="Ig-like" evidence="8">
    <location>
        <begin position="3315"/>
        <end position="3405"/>
    </location>
</feature>
<dbReference type="Gene3D" id="2.60.40.10">
    <property type="entry name" value="Immunoglobulins"/>
    <property type="match status" value="15"/>
</dbReference>
<dbReference type="GO" id="GO:0060298">
    <property type="term" value="P:positive regulation of sarcomere organization"/>
    <property type="evidence" value="ECO:0007669"/>
    <property type="project" value="UniProtKB-ARBA"/>
</dbReference>
<evidence type="ECO:0000313" key="11">
    <source>
        <dbReference type="Proteomes" id="UP000682733"/>
    </source>
</evidence>
<comment type="caution">
    <text evidence="10">The sequence shown here is derived from an EMBL/GenBank/DDBJ whole genome shotgun (WGS) entry which is preliminary data.</text>
</comment>
<dbReference type="EMBL" id="CAJOBA010000507">
    <property type="protein sequence ID" value="CAF3537789.1"/>
    <property type="molecule type" value="Genomic_DNA"/>
</dbReference>
<feature type="region of interest" description="Disordered" evidence="7">
    <location>
        <begin position="1045"/>
        <end position="1064"/>
    </location>
</feature>
<organism evidence="10 11">
    <name type="scientific">Didymodactylos carnosus</name>
    <dbReference type="NCBI Taxonomy" id="1234261"/>
    <lineage>
        <taxon>Eukaryota</taxon>
        <taxon>Metazoa</taxon>
        <taxon>Spiralia</taxon>
        <taxon>Gnathifera</taxon>
        <taxon>Rotifera</taxon>
        <taxon>Eurotatoria</taxon>
        <taxon>Bdelloidea</taxon>
        <taxon>Philodinida</taxon>
        <taxon>Philodinidae</taxon>
        <taxon>Didymodactylos</taxon>
    </lineage>
</organism>
<reference evidence="10" key="1">
    <citation type="submission" date="2021-02" db="EMBL/GenBank/DDBJ databases">
        <authorList>
            <person name="Nowell W R."/>
        </authorList>
    </citation>
    <scope>NUCLEOTIDE SEQUENCE</scope>
</reference>
<dbReference type="InterPro" id="IPR013098">
    <property type="entry name" value="Ig_I-set"/>
</dbReference>
<feature type="domain" description="Ig-like" evidence="8">
    <location>
        <begin position="2956"/>
        <end position="3052"/>
    </location>
</feature>
<sequence length="3858" mass="435131">MINREPRLTEPLKPTYIIREGQPVKISCRFDAHPRGDIQWLKDGIPIDFASIGISRDFTVVREVDYSALIIKEGFPEDTGSYTVVIRNPLGEARSYTKLAVEDYFSRTPDSDFSDTPSKPTFVQPLRDITVTEGQKLKLHAAINAQPEPEIIWYHNDVPIKDSRDVTLKFDGQLCTLYKDRCSLSDIGSYRLSAVNSSGLAESVCHVTITSAQGAFRENRLLSSRLPPVFIELLKEQTLAEGEKAIMSVKLSGQPKPQVSWYKDDQLLRNTNEHKIINQDDIYKLEIPELFSDNAGIYSVKAVNSEGEAQSFASLNVLSKSFHQKTTFVTTERSTNTSVQQKDGVSNEQGLPPEFLQLFTDTEIKLNSSITFEATVVGIPKPNIIWLFNELPIPKSRYQQTVTNDTYTLTIRNVRENDAGRYSLVAENSLGKATCTAELFIRNENQQDNSRKCHTTDQDFHSKQHLKEHKVYSDDTRQGRIYDDLWGDREHSQTATRAVKDYNETVHRSFDRSYSSHEYVVRSIKEQQHQQRTRSLSRDNSQRSSRARTKECLRKCASIESVLSHILDKAHKYKTKKHYYDTNKRQYGKRQSNTVYDYSTATSDQHNYSDTEQYFRIPHVLTKKCEQSMEENVMDSDDTSTKTKRAYATINRGNNRKRTVEEEKEYESVEEIYHQLKRVSRIDDAHQRSASHRTSSKPIVATTETDRMRISNENYHKDYQHQSQNNIAVQPTVIRQELSMNQDYYNDQQQRVLQQNNWYPDEILDHRLVPTSHEYLSRSTTQSEGGFTTTSENYEQRERQRLHQTRTKDRSIPIRIASTSSIPDEIDVKYQAFDNSSSMYCENTFMSEKHERHYVSQSVENLLLPKQHIEQAEHHSTSQQSTYGEHETKIIEEVIETLVDELQLLIDKTDRSTTIMKEKHSKPQIYSPRPTRPLLGEYELRIIDQSIGARNELQVVFPKQQPETEYQSTLQVQAKNLTVDNQYGKMADEHLFTVLDSKLEVATTENKVEFVIPKPIRDNIAHIEEHSTTVFKSIGDVDRHFVRSRKISSSSDQSSDYGEGHSNQNVDVNKSIYIYETEDTGYASGGEHSTTYVQHVPAKFEPIDLVIDKPKIQPSISKIIADIQGQAQITSIRPTKIIQQEDSSVELMMDLSKQPEQYDEMEVILEKPKIRDSSSKVLANIQPGLELKSIRSTGALDQLQGTESSSSLTMQMKEDEDETMELRIAKPRVQDSSSILIADIQGELGVQGKLIASSLQQEDSSTAIVMDLSTQKQEHAPFELIIPKFGVEKSTSTVVAQVAPTLAGIKTTISVPPSESSSSLFLEQRLVPDELVDIILPKPKIGSSSTTVIADVSAKLETKSIRATDFKPETSTSTFFLDKTVHEIPEPVEIRLKQPKIQDSSTTVVANVKAALDTRHVQMLGKYEKQQDSSSTVVLDSLKNKGEHEQVELILPRPRVQESTSIVLANVKPTLDTQLIIAPQPFVEKSTSQLILDGMAASEPESVELVLKRQSSSHTLVAKLDDARRKTKEMYVLGTAPALQQSGYVRESSSTLHTDLNKPIQLILDIDENEGNRSGHMFYDQRRQLGTSREYSSRMLADSGSSGGLVKDSSSTYITEIEPKYYEPIEFVVSGGVVSESDQYGGRGRTTSTTTTTKRTVKTSYDDNNTSVIKGVRPFDQIDLVLQPEGSLSSTKVLTTTIGMDQGHAPYFVLALRDYSTKEGEPVLFEVVVSAQPSAEILWDKDGEVIGDDSSFRVDYYGDGRATLYIPEAFLDDAGYYTCIARNNFGSARSTARLHIETPGEHSLSRNSQNGISFQYQNSAPSYHTMSTSQYRTYSQQSLPTTVIRVDEETSTMKIIPNESNTSSRYEQNQIIHNITGEKPQFQPVTFQLNLDNQQQQEQRFHGQTSTISHYEQNQSKGPQKIGTVGINRQLQRIEPNQENVAPPENEFMGPDPFKKFGSRRQQRPTTGIIPQQSFETQQNLYATIATQPGPSYYDQQQTTTTTTHLSQKPSVPVQQSRESIRASSSQHQQPEYETTSFVEHSTSPSYKPSFAKQLEPVTAVEGDIIQLTVYLNGQPRPDIQWYHHATPINPNDGHYRIIDGANTSVLEINNVNVHDSGQIWCVATNPSGSATTTCSIHVQENNVRTYQEIKPSTSTVAQQPFSPSLPTVHATHAQIPLHSQQPQSVIPKAPPLLPNFNTIRPQQQSNAPKITNGLKDQALYDGAETTLECQFTGGQQTTAQWFRNDMEITNEQQNRMYSYIDEQSGTCKLVIKMTLLEDQGTYTVRITNSHGQDSTSARLIPASKFLAMQKKKDDDSKRKALVEELAEKQKLRPQKFRSVGGSLPSYGTSDDEVFEPTQRISQHREPTAPTVGRPLTSIQVKEGDVIQLNCQINGFPKPELMWFKNNVPLPLSQRHKVSYDAASGNATVRITTSRPEDSGTYTVLAKNPHGYTQASARIDVIESPSIDNTSYVAPDAFKYIEAKPRLSISKAPKNENDTNSQKPAKIIRTPTSSITPEGGIAQFTCQVDGFPKPKIAWLKNNKPLMAGPRFSTYFEQASRTAVLRITDVANDDAGYYTCVADNPFGSDKSTATLQVRPASKVDQTSYVEPDAFRYLQQQKPKENQFGPGIESQPFVNPDAFRYLEKKAQLTKQKEQDDNLTIDDRPIVDLDAFKYLEAKHAKPKKEDDNQPLIDETPIVPPDAFRYLEAKRAKPKKEDDDRPLIDETPIVAPDAFKYLERKPMRKKPDEDERTVDDSFIVNPDAFKYLERKPEKKVPEDTGALVDETPLINLDAFKYLERQPIPKKQDNTPNIDETPMVNPDVFRYLERPTELPKKDDGVTIDTRPMVNPDVFRYLERPTEMPRRDDGPSIDTRPIVPQAAFRYLDRPTPVQKIPEGPNIDESYYVNPNAFRYLEAKPQPKVIDNSPSIDTVSYVNPNLFASFEAPKSLSVAHDEPEIVQAPRLLQPLRNSQTSEGKSVAMVAMVDGYPAPTITWLKNGVPIMASNRVITNYDISSKAAWIRFEAARPDDAAVYTLIAHNPAGEVKTMANLYVGSVPQIDETCFVPAEAFAKIEAKSKQPPTQQSLNEIGVDSTAFVNPDAFQSFETKPLRDMTNIDDSTDRIQIAPRIIVPLQNIQTSENTNVTLAAKIEGVPVPTFTWLKNNAPLVESNRFVTNYDFPSKTVTLRITDVRADDSGVYTILASSGPYLEHSSAHVQIIQQPNVDQTSFVPLNAFQSFEQQPSSRNQIQPGVDDTSFVLPDRFTVFDQYQPNKNREPITAGVDESPLVNLDKFRLLEVRPTSALPYDVTENLDAPQVLIPLQPLNVQEGDQVVLSAKINGTPMPNFTWYKNMQPLMASNRFTTHYDIPSKLILFQITDARPSDNGTYTVRADNPAGSVETSAELFINSLPSIRDQAFVSPDKFRYLEQSTMRPYDTQSGVDTSALVDLDKIRQLELKPTFAPNEDIQEELVQPRFISELQHIQTNEGQPAMFLAKVEGKPQPRFTWFKNDVPLTEANRFRTYFDIPSKTICLTIADTRPDDIGVYKLVADNPAGSDQTSAELNVNIAPLIDQRSFVPQTAFQNLERSINAPLMPLDAGVDQTSFFNQELFRNFDMPVRQDTSTEIVLPVTAPKVTVPLKPVIIPEGETVVFMAQVEGYPLPTFTWYCNTQPIMASNRVTSHYDMLTKRCFLQILDTRTSDQGLYTLIAENPAGVDRTKTELKVVPVSSIDQTPYVPYDKFSTLEFKPKRPSDLQSGVDATPFVSSEIFRLLETKPILAEMDTTEEMRPLEVVIPLRPAVAQEGQQVILTTKIIGKPVPKFTWLRNNYPLMESNRFKTQYDIPTQTLVLDISDIRPNDS</sequence>
<evidence type="ECO:0000256" key="4">
    <source>
        <dbReference type="ARBA" id="ARBA00022737"/>
    </source>
</evidence>
<dbReference type="InterPro" id="IPR003599">
    <property type="entry name" value="Ig_sub"/>
</dbReference>
<feature type="domain" description="Ig-like" evidence="8">
    <location>
        <begin position="3473"/>
        <end position="3563"/>
    </location>
</feature>
<feature type="domain" description="Ig-like" evidence="8">
    <location>
        <begin position="2049"/>
        <end position="2138"/>
    </location>
</feature>
<dbReference type="SMART" id="SM00408">
    <property type="entry name" value="IGc2"/>
    <property type="match status" value="14"/>
</dbReference>
<evidence type="ECO:0000259" key="8">
    <source>
        <dbReference type="PROSITE" id="PS50835"/>
    </source>
</evidence>
<dbReference type="PROSITE" id="PS50835">
    <property type="entry name" value="IG_LIKE"/>
    <property type="match status" value="15"/>
</dbReference>
<feature type="domain" description="Ig-like" evidence="8">
    <location>
        <begin position="2504"/>
        <end position="2595"/>
    </location>
</feature>
<feature type="domain" description="Ig-like" evidence="8">
    <location>
        <begin position="120"/>
        <end position="223"/>
    </location>
</feature>
<keyword evidence="4" id="KW-0677">Repeat</keyword>
<feature type="region of interest" description="Disordered" evidence="7">
    <location>
        <begin position="1988"/>
        <end position="2049"/>
    </location>
</feature>
<gene>
    <name evidence="9" type="ORF">OVA965_LOCUS2408</name>
    <name evidence="10" type="ORF">TMI583_LOCUS2408</name>
</gene>
<dbReference type="Pfam" id="PF07679">
    <property type="entry name" value="I-set"/>
    <property type="match status" value="15"/>
</dbReference>
<keyword evidence="5" id="KW-1015">Disulfide bond</keyword>
<feature type="domain" description="Ig-like" evidence="8">
    <location>
        <begin position="3788"/>
        <end position="3858"/>
    </location>
</feature>
<dbReference type="Proteomes" id="UP000682733">
    <property type="component" value="Unassembled WGS sequence"/>
</dbReference>
<dbReference type="FunFam" id="2.60.40.10:FF:000032">
    <property type="entry name" value="palladin isoform X1"/>
    <property type="match status" value="2"/>
</dbReference>
<proteinExistence type="inferred from homology"/>
<feature type="domain" description="Ig-like" evidence="8">
    <location>
        <begin position="1706"/>
        <end position="1795"/>
    </location>
</feature>
<dbReference type="SUPFAM" id="SSF48726">
    <property type="entry name" value="Immunoglobulin"/>
    <property type="match status" value="15"/>
</dbReference>
<evidence type="ECO:0000256" key="7">
    <source>
        <dbReference type="SAM" id="MobiDB-lite"/>
    </source>
</evidence>
<dbReference type="Proteomes" id="UP000677228">
    <property type="component" value="Unassembled WGS sequence"/>
</dbReference>
<feature type="domain" description="Ig-like" evidence="8">
    <location>
        <begin position="6"/>
        <end position="102"/>
    </location>
</feature>
<dbReference type="FunFam" id="2.60.40.10:FF:000080">
    <property type="entry name" value="Myosin light chain kinase, smooth muscle"/>
    <property type="match status" value="2"/>
</dbReference>
<feature type="domain" description="Ig-like" evidence="8">
    <location>
        <begin position="3127"/>
        <end position="3217"/>
    </location>
</feature>
<dbReference type="FunFam" id="2.60.40.10:FF:000107">
    <property type="entry name" value="Myosin, light chain kinase a"/>
    <property type="match status" value="4"/>
</dbReference>
<dbReference type="GO" id="GO:0031672">
    <property type="term" value="C:A band"/>
    <property type="evidence" value="ECO:0007669"/>
    <property type="project" value="UniProtKB-ARBA"/>
</dbReference>
<dbReference type="GO" id="GO:0045989">
    <property type="term" value="P:positive regulation of striated muscle contraction"/>
    <property type="evidence" value="ECO:0007669"/>
    <property type="project" value="UniProtKB-ARBA"/>
</dbReference>
<evidence type="ECO:0000313" key="10">
    <source>
        <dbReference type="EMBL" id="CAF3537789.1"/>
    </source>
</evidence>
<evidence type="ECO:0000256" key="5">
    <source>
        <dbReference type="ARBA" id="ARBA00023157"/>
    </source>
</evidence>
<feature type="region of interest" description="Disordered" evidence="7">
    <location>
        <begin position="776"/>
        <end position="809"/>
    </location>
</feature>
<protein>
    <recommendedName>
        <fullName evidence="8">Ig-like domain-containing protein</fullName>
    </recommendedName>
</protein>
<feature type="region of interest" description="Disordered" evidence="7">
    <location>
        <begin position="523"/>
        <end position="548"/>
    </location>
</feature>
<comment type="similarity">
    <text evidence="2">Belongs to the protein kinase superfamily. CAMK Ser/Thr protein kinase family.</text>
</comment>
<dbReference type="SMART" id="SM00409">
    <property type="entry name" value="IG"/>
    <property type="match status" value="14"/>
</dbReference>
<evidence type="ECO:0000256" key="1">
    <source>
        <dbReference type="ARBA" id="ARBA00004657"/>
    </source>
</evidence>
<feature type="compositionally biased region" description="Basic and acidic residues" evidence="7">
    <location>
        <begin position="794"/>
        <end position="809"/>
    </location>
</feature>
<feature type="non-terminal residue" evidence="10">
    <location>
        <position position="1"/>
    </location>
</feature>
<keyword evidence="6" id="KW-0393">Immunoglobulin domain</keyword>
<feature type="domain" description="Ig-like" evidence="8">
    <location>
        <begin position="3632"/>
        <end position="3722"/>
    </location>
</feature>
<dbReference type="EMBL" id="CAJNOK010000507">
    <property type="protein sequence ID" value="CAF0758272.1"/>
    <property type="molecule type" value="Genomic_DNA"/>
</dbReference>
<dbReference type="PANTHER" id="PTHR47633:SF4">
    <property type="entry name" value="MYOPALLADIN ISOFORM X1"/>
    <property type="match status" value="1"/>
</dbReference>
<dbReference type="InterPro" id="IPR007110">
    <property type="entry name" value="Ig-like_dom"/>
</dbReference>
<feature type="domain" description="Ig-like" evidence="8">
    <location>
        <begin position="2209"/>
        <end position="2301"/>
    </location>
</feature>
<feature type="compositionally biased region" description="Polar residues" evidence="7">
    <location>
        <begin position="777"/>
        <end position="793"/>
    </location>
</feature>
<dbReference type="InterPro" id="IPR003598">
    <property type="entry name" value="Ig_sub2"/>
</dbReference>
<name>A0A8S2GM89_9BILA</name>
<feature type="domain" description="Ig-like" evidence="8">
    <location>
        <begin position="2370"/>
        <end position="2460"/>
    </location>
</feature>
<evidence type="ECO:0000256" key="6">
    <source>
        <dbReference type="ARBA" id="ARBA00023319"/>
    </source>
</evidence>
<feature type="domain" description="Ig-like" evidence="8">
    <location>
        <begin position="353"/>
        <end position="440"/>
    </location>
</feature>
<keyword evidence="3" id="KW-0963">Cytoplasm</keyword>
<evidence type="ECO:0000256" key="3">
    <source>
        <dbReference type="ARBA" id="ARBA00022490"/>
    </source>
</evidence>
<dbReference type="PANTHER" id="PTHR47633">
    <property type="entry name" value="IMMUNOGLOBULIN"/>
    <property type="match status" value="1"/>
</dbReference>
<dbReference type="InterPro" id="IPR013783">
    <property type="entry name" value="Ig-like_fold"/>
</dbReference>
<evidence type="ECO:0000256" key="2">
    <source>
        <dbReference type="ARBA" id="ARBA00006692"/>
    </source>
</evidence>
<evidence type="ECO:0000313" key="9">
    <source>
        <dbReference type="EMBL" id="CAF0758272.1"/>
    </source>
</evidence>
<dbReference type="InterPro" id="IPR036179">
    <property type="entry name" value="Ig-like_dom_sf"/>
</dbReference>
<accession>A0A8S2GM89</accession>